<reference evidence="1" key="1">
    <citation type="submission" date="2021-01" db="EMBL/GenBank/DDBJ databases">
        <title>Adiantum capillus-veneris genome.</title>
        <authorList>
            <person name="Fang Y."/>
            <person name="Liao Q."/>
        </authorList>
    </citation>
    <scope>NUCLEOTIDE SEQUENCE</scope>
    <source>
        <strain evidence="1">H3</strain>
        <tissue evidence="1">Leaf</tissue>
    </source>
</reference>
<keyword evidence="2" id="KW-1185">Reference proteome</keyword>
<evidence type="ECO:0000313" key="1">
    <source>
        <dbReference type="EMBL" id="KAI5064666.1"/>
    </source>
</evidence>
<gene>
    <name evidence="1" type="ORF">GOP47_0019361</name>
</gene>
<comment type="caution">
    <text evidence="1">The sequence shown here is derived from an EMBL/GenBank/DDBJ whole genome shotgun (WGS) entry which is preliminary data.</text>
</comment>
<name>A0A9D4UCP6_ADICA</name>
<organism evidence="1 2">
    <name type="scientific">Adiantum capillus-veneris</name>
    <name type="common">Maidenhair fern</name>
    <dbReference type="NCBI Taxonomy" id="13818"/>
    <lineage>
        <taxon>Eukaryota</taxon>
        <taxon>Viridiplantae</taxon>
        <taxon>Streptophyta</taxon>
        <taxon>Embryophyta</taxon>
        <taxon>Tracheophyta</taxon>
        <taxon>Polypodiopsida</taxon>
        <taxon>Polypodiidae</taxon>
        <taxon>Polypodiales</taxon>
        <taxon>Pteridineae</taxon>
        <taxon>Pteridaceae</taxon>
        <taxon>Vittarioideae</taxon>
        <taxon>Adiantum</taxon>
    </lineage>
</organism>
<dbReference type="Proteomes" id="UP000886520">
    <property type="component" value="Chromosome 19"/>
</dbReference>
<dbReference type="AlphaFoldDB" id="A0A9D4UCP6"/>
<proteinExistence type="predicted"/>
<accession>A0A9D4UCP6</accession>
<evidence type="ECO:0000313" key="2">
    <source>
        <dbReference type="Proteomes" id="UP000886520"/>
    </source>
</evidence>
<sequence>MENIVLPVLGLDVAACLATIFIDTNVFPYVVLVPSRMNTVPIVKRLSITSTALFVNSVFLPTRSNSNVAMNMKLNLRNPTPTIAPNSPSMLCTPAS</sequence>
<protein>
    <submittedName>
        <fullName evidence="1">Uncharacterized protein</fullName>
    </submittedName>
</protein>
<dbReference type="EMBL" id="JABFUD020000019">
    <property type="protein sequence ID" value="KAI5064666.1"/>
    <property type="molecule type" value="Genomic_DNA"/>
</dbReference>